<gene>
    <name evidence="2" type="ordered locus">Igag_0509</name>
</gene>
<accession>E0SRZ7</accession>
<protein>
    <submittedName>
        <fullName evidence="2">Uncharacterized protein</fullName>
    </submittedName>
</protein>
<sequence length="104" mass="12215">MDILLRDYIYIVILEVSMHIAFFNAFYNVFLVYRVYRCFSVLHYLLCIEVLVFRTPYYHIISSGSDIFPRTAIAVATEGQRGRADAFLISTSLMINPRNIFEYI</sequence>
<evidence type="ECO:0000313" key="2">
    <source>
        <dbReference type="EMBL" id="ADM27347.1"/>
    </source>
</evidence>
<reference evidence="2 3" key="1">
    <citation type="journal article" date="2010" name="Stand. Genomic Sci.">
        <title>Complete genome sequence of Ignisphaera aggregans type strain (AQ1.S1).</title>
        <authorList>
            <person name="Goker M."/>
            <person name="Held B."/>
            <person name="Lapidus A."/>
            <person name="Nolan M."/>
            <person name="Spring S."/>
            <person name="Yasawong M."/>
            <person name="Lucas S."/>
            <person name="Glavina Del Rio T."/>
            <person name="Tice H."/>
            <person name="Cheng J.F."/>
            <person name="Goodwin L."/>
            <person name="Tapia R."/>
            <person name="Pitluck S."/>
            <person name="Liolios K."/>
            <person name="Ivanova N."/>
            <person name="Mavromatis K."/>
            <person name="Mikhailova N."/>
            <person name="Pati A."/>
            <person name="Chen A."/>
            <person name="Palaniappan K."/>
            <person name="Brambilla E."/>
            <person name="Land M."/>
            <person name="Hauser L."/>
            <person name="Chang Y.J."/>
            <person name="Jeffries C.D."/>
            <person name="Brettin T."/>
            <person name="Detter J.C."/>
            <person name="Han C."/>
            <person name="Rohde M."/>
            <person name="Sikorski J."/>
            <person name="Woyke T."/>
            <person name="Bristow J."/>
            <person name="Eisen J.A."/>
            <person name="Markowitz V."/>
            <person name="Hugenholtz P."/>
            <person name="Kyrpides N.C."/>
            <person name="Klenk H.P."/>
        </authorList>
    </citation>
    <scope>NUCLEOTIDE SEQUENCE [LARGE SCALE GENOMIC DNA]</scope>
    <source>
        <strain evidence="3">DSM 17230 / JCM 13409 / AQ1.S1</strain>
    </source>
</reference>
<keyword evidence="3" id="KW-1185">Reference proteome</keyword>
<evidence type="ECO:0000313" key="3">
    <source>
        <dbReference type="Proteomes" id="UP000001304"/>
    </source>
</evidence>
<keyword evidence="1" id="KW-1133">Transmembrane helix</keyword>
<dbReference type="STRING" id="583356.Igag_0509"/>
<feature type="transmembrane region" description="Helical" evidence="1">
    <location>
        <begin position="33"/>
        <end position="53"/>
    </location>
</feature>
<name>E0SRZ7_IGNAA</name>
<evidence type="ECO:0000256" key="1">
    <source>
        <dbReference type="SAM" id="Phobius"/>
    </source>
</evidence>
<dbReference type="Proteomes" id="UP000001304">
    <property type="component" value="Chromosome"/>
</dbReference>
<proteinExistence type="predicted"/>
<feature type="transmembrane region" description="Helical" evidence="1">
    <location>
        <begin position="7"/>
        <end position="27"/>
    </location>
</feature>
<dbReference type="BioCyc" id="IAGG583356:GHAH-513-MONOMER"/>
<keyword evidence="1" id="KW-0472">Membrane</keyword>
<keyword evidence="1" id="KW-0812">Transmembrane</keyword>
<dbReference type="EMBL" id="CP002098">
    <property type="protein sequence ID" value="ADM27347.1"/>
    <property type="molecule type" value="Genomic_DNA"/>
</dbReference>
<organism evidence="2 3">
    <name type="scientific">Ignisphaera aggregans (strain DSM 17230 / JCM 13409 / AQ1.S1)</name>
    <dbReference type="NCBI Taxonomy" id="583356"/>
    <lineage>
        <taxon>Archaea</taxon>
        <taxon>Thermoproteota</taxon>
        <taxon>Thermoprotei</taxon>
        <taxon>Desulfurococcales</taxon>
        <taxon>Desulfurococcaceae</taxon>
        <taxon>Ignisphaera</taxon>
    </lineage>
</organism>
<dbReference type="KEGG" id="iag:Igag_0509"/>
<dbReference type="AlphaFoldDB" id="E0SRZ7"/>
<dbReference type="HOGENOM" id="CLU_2243804_0_0_2"/>